<dbReference type="PANTHER" id="PTHR23055">
    <property type="entry name" value="CALCIUM BINDING PROTEINS"/>
    <property type="match status" value="1"/>
</dbReference>
<feature type="domain" description="EF-hand" evidence="5">
    <location>
        <begin position="120"/>
        <end position="155"/>
    </location>
</feature>
<dbReference type="GeneID" id="106464983"/>
<dbReference type="SMART" id="SM00054">
    <property type="entry name" value="EFh"/>
    <property type="match status" value="3"/>
</dbReference>
<evidence type="ECO:0000256" key="3">
    <source>
        <dbReference type="ARBA" id="ARBA00022837"/>
    </source>
</evidence>
<dbReference type="Gene3D" id="1.10.238.10">
    <property type="entry name" value="EF-hand"/>
    <property type="match status" value="1"/>
</dbReference>
<feature type="region of interest" description="Disordered" evidence="4">
    <location>
        <begin position="1"/>
        <end position="28"/>
    </location>
</feature>
<dbReference type="InterPro" id="IPR028846">
    <property type="entry name" value="Recoverin"/>
</dbReference>
<keyword evidence="6" id="KW-1185">Reference proteome</keyword>
<feature type="domain" description="EF-hand" evidence="5">
    <location>
        <begin position="204"/>
        <end position="239"/>
    </location>
</feature>
<evidence type="ECO:0000313" key="6">
    <source>
        <dbReference type="Proteomes" id="UP000694941"/>
    </source>
</evidence>
<sequence>MHGMMYGHSDTRDNPSRHRSYRRHTSSENNRQSFYRRFVTFLRETWSGIKMGIGSEFDDLDGHSARYTPEALDTLCQITKFNRRELQLMYRGFKQECPTGMVKEDTFKGIYAQFFPKGSETSQYAHYVFNSFDQDHTGSITFTDFVMGLSVLARGSLQEKLRWTFNLYDINGDGYITKDEMCRIVAAVYDLMGKAVEPLTDDLTTRERAEQVFQKLDLNKDGIVTFDEFLDSCTQDENITKSMSVFNTTL</sequence>
<dbReference type="InterPro" id="IPR002048">
    <property type="entry name" value="EF_hand_dom"/>
</dbReference>
<dbReference type="CDD" id="cd00051">
    <property type="entry name" value="EFh"/>
    <property type="match status" value="2"/>
</dbReference>
<keyword evidence="1" id="KW-0479">Metal-binding</keyword>
<evidence type="ECO:0000256" key="4">
    <source>
        <dbReference type="SAM" id="MobiDB-lite"/>
    </source>
</evidence>
<dbReference type="PROSITE" id="PS50222">
    <property type="entry name" value="EF_HAND_2"/>
    <property type="match status" value="3"/>
</dbReference>
<evidence type="ECO:0000256" key="1">
    <source>
        <dbReference type="ARBA" id="ARBA00022723"/>
    </source>
</evidence>
<dbReference type="Pfam" id="PF13499">
    <property type="entry name" value="EF-hand_7"/>
    <property type="match status" value="1"/>
</dbReference>
<reference evidence="7" key="1">
    <citation type="submission" date="2025-08" db="UniProtKB">
        <authorList>
            <consortium name="RefSeq"/>
        </authorList>
    </citation>
    <scope>IDENTIFICATION</scope>
    <source>
        <tissue evidence="7">Muscle</tissue>
    </source>
</reference>
<accession>A0ABM1SY01</accession>
<protein>
    <submittedName>
        <fullName evidence="7">Kv channel-interacting protein 1-like isoform X1</fullName>
    </submittedName>
</protein>
<dbReference type="InterPro" id="IPR011992">
    <property type="entry name" value="EF-hand-dom_pair"/>
</dbReference>
<evidence type="ECO:0000259" key="5">
    <source>
        <dbReference type="PROSITE" id="PS50222"/>
    </source>
</evidence>
<dbReference type="PANTHER" id="PTHR23055:SF167">
    <property type="entry name" value="EF-HAND DOMAIN-CONTAINING PROTEIN"/>
    <property type="match status" value="1"/>
</dbReference>
<dbReference type="PROSITE" id="PS00018">
    <property type="entry name" value="EF_HAND_1"/>
    <property type="match status" value="3"/>
</dbReference>
<dbReference type="PRINTS" id="PR00450">
    <property type="entry name" value="RECOVERIN"/>
</dbReference>
<evidence type="ECO:0000256" key="2">
    <source>
        <dbReference type="ARBA" id="ARBA00022737"/>
    </source>
</evidence>
<dbReference type="SUPFAM" id="SSF47473">
    <property type="entry name" value="EF-hand"/>
    <property type="match status" value="1"/>
</dbReference>
<keyword evidence="3" id="KW-0106">Calcium</keyword>
<dbReference type="RefSeq" id="XP_022248507.1">
    <property type="nucleotide sequence ID" value="XM_022392799.1"/>
</dbReference>
<proteinExistence type="predicted"/>
<name>A0ABM1SY01_LIMPO</name>
<keyword evidence="2" id="KW-0677">Repeat</keyword>
<evidence type="ECO:0000313" key="7">
    <source>
        <dbReference type="RefSeq" id="XP_022248507.1"/>
    </source>
</evidence>
<dbReference type="Proteomes" id="UP000694941">
    <property type="component" value="Unplaced"/>
</dbReference>
<gene>
    <name evidence="7" type="primary">LOC106464983</name>
</gene>
<feature type="domain" description="EF-hand" evidence="5">
    <location>
        <begin position="156"/>
        <end position="191"/>
    </location>
</feature>
<organism evidence="6 7">
    <name type="scientific">Limulus polyphemus</name>
    <name type="common">Atlantic horseshoe crab</name>
    <dbReference type="NCBI Taxonomy" id="6850"/>
    <lineage>
        <taxon>Eukaryota</taxon>
        <taxon>Metazoa</taxon>
        <taxon>Ecdysozoa</taxon>
        <taxon>Arthropoda</taxon>
        <taxon>Chelicerata</taxon>
        <taxon>Merostomata</taxon>
        <taxon>Xiphosura</taxon>
        <taxon>Limulidae</taxon>
        <taxon>Limulus</taxon>
    </lineage>
</organism>
<dbReference type="InterPro" id="IPR018247">
    <property type="entry name" value="EF_Hand_1_Ca_BS"/>
</dbReference>